<dbReference type="PROSITE" id="PS00041">
    <property type="entry name" value="HTH_ARAC_FAMILY_1"/>
    <property type="match status" value="1"/>
</dbReference>
<keyword evidence="12" id="KW-1185">Reference proteome</keyword>
<keyword evidence="3 8" id="KW-0597">Phosphoprotein</keyword>
<evidence type="ECO:0000256" key="1">
    <source>
        <dbReference type="ARBA" id="ARBA00004496"/>
    </source>
</evidence>
<dbReference type="Gene3D" id="3.40.50.2300">
    <property type="match status" value="1"/>
</dbReference>
<dbReference type="Pfam" id="PF00072">
    <property type="entry name" value="Response_reg"/>
    <property type="match status" value="1"/>
</dbReference>
<evidence type="ECO:0000259" key="10">
    <source>
        <dbReference type="PROSITE" id="PS50110"/>
    </source>
</evidence>
<dbReference type="PROSITE" id="PS50110">
    <property type="entry name" value="RESPONSE_REGULATORY"/>
    <property type="match status" value="1"/>
</dbReference>
<dbReference type="InterPro" id="IPR018060">
    <property type="entry name" value="HTH_AraC"/>
</dbReference>
<evidence type="ECO:0000259" key="9">
    <source>
        <dbReference type="PROSITE" id="PS01124"/>
    </source>
</evidence>
<dbReference type="SUPFAM" id="SSF52172">
    <property type="entry name" value="CheY-like"/>
    <property type="match status" value="1"/>
</dbReference>
<dbReference type="GO" id="GO:0003700">
    <property type="term" value="F:DNA-binding transcription factor activity"/>
    <property type="evidence" value="ECO:0007669"/>
    <property type="project" value="InterPro"/>
</dbReference>
<evidence type="ECO:0000256" key="7">
    <source>
        <dbReference type="ARBA" id="ARBA00023163"/>
    </source>
</evidence>
<organism evidence="11 12">
    <name type="scientific">Paenibacillus foliorum</name>
    <dbReference type="NCBI Taxonomy" id="2654974"/>
    <lineage>
        <taxon>Bacteria</taxon>
        <taxon>Bacillati</taxon>
        <taxon>Bacillota</taxon>
        <taxon>Bacilli</taxon>
        <taxon>Bacillales</taxon>
        <taxon>Paenibacillaceae</taxon>
        <taxon>Paenibacillus</taxon>
    </lineage>
</organism>
<dbReference type="InterPro" id="IPR018062">
    <property type="entry name" value="HTH_AraC-typ_CS"/>
</dbReference>
<comment type="caution">
    <text evidence="11">The sequence shown here is derived from an EMBL/GenBank/DDBJ whole genome shotgun (WGS) entry which is preliminary data.</text>
</comment>
<evidence type="ECO:0000256" key="2">
    <source>
        <dbReference type="ARBA" id="ARBA00022490"/>
    </source>
</evidence>
<dbReference type="InterPro" id="IPR001789">
    <property type="entry name" value="Sig_transdc_resp-reg_receiver"/>
</dbReference>
<keyword evidence="4" id="KW-0902">Two-component regulatory system</keyword>
<keyword evidence="5" id="KW-0805">Transcription regulation</keyword>
<dbReference type="Proteomes" id="UP000641588">
    <property type="component" value="Unassembled WGS sequence"/>
</dbReference>
<feature type="domain" description="Response regulatory" evidence="10">
    <location>
        <begin position="11"/>
        <end position="128"/>
    </location>
</feature>
<reference evidence="11" key="1">
    <citation type="submission" date="2019-10" db="EMBL/GenBank/DDBJ databases">
        <title>Description of Paenibacillus glebae sp. nov.</title>
        <authorList>
            <person name="Carlier A."/>
            <person name="Qi S."/>
        </authorList>
    </citation>
    <scope>NUCLEOTIDE SEQUENCE</scope>
    <source>
        <strain evidence="11">LMG 31456</strain>
    </source>
</reference>
<gene>
    <name evidence="11" type="ORF">GC093_06220</name>
</gene>
<dbReference type="AlphaFoldDB" id="A0A972K1I6"/>
<dbReference type="PANTHER" id="PTHR42713">
    <property type="entry name" value="HISTIDINE KINASE-RELATED"/>
    <property type="match status" value="1"/>
</dbReference>
<sequence length="554" mass="63580">MTIMGEMTMWKIAIIDDDRAVLQGMRKIIPWDELEAEHAGEAMDGQQGLKLIASVNPDIVITDIYMPLMNGLDMVEELRKIGYEGKIVILSGFADFEYARQALRLNVDDYLSKPITVQTIKSVLEKAIAQLEGATVHKLEQHQLKQKLMQYEPFVEQEWVKAVVTGNVNLVKPFPPSVQGLLPHGEDASDFLVIAVEILRTVRVSELSPSDFNLFRFAVGNILQEVISADWKNARLIELHSQHMAVLLHAPHAEREAGRLRIRSLCDSMMKHVEDYLKVKLEIGIGSWKGRWQEIADSTEEAFQALAAKRNAPFPGLPMYEWIRDHDLSDNQSALLKPTELRPVQFYQQLGEAIRHLQESQIEEVIERFFQQLEGARRITEKDVRNLGLETWAILTYSLLDAGVRVAELFDTALLKEEVQQQTVPDKLKAWLLDKVSVICQLSGKSEKLKHKQAVDFMVQYIHEHYAEDLHLSELAEKVYISRNYLSTIFRQATGETFNNYVTRVRMEKAKSMILEGRWMIYEVAERVGYKNVPYFTTLFKKHTGTNPTEFVKN</sequence>
<feature type="modified residue" description="4-aspartylphosphate" evidence="8">
    <location>
        <position position="63"/>
    </location>
</feature>
<keyword evidence="7" id="KW-0804">Transcription</keyword>
<proteinExistence type="predicted"/>
<evidence type="ECO:0000313" key="12">
    <source>
        <dbReference type="Proteomes" id="UP000641588"/>
    </source>
</evidence>
<comment type="subcellular location">
    <subcellularLocation>
        <location evidence="1">Cytoplasm</location>
    </subcellularLocation>
</comment>
<dbReference type="SMART" id="SM00342">
    <property type="entry name" value="HTH_ARAC"/>
    <property type="match status" value="1"/>
</dbReference>
<dbReference type="GO" id="GO:0005737">
    <property type="term" value="C:cytoplasm"/>
    <property type="evidence" value="ECO:0007669"/>
    <property type="project" value="UniProtKB-SubCell"/>
</dbReference>
<evidence type="ECO:0000313" key="11">
    <source>
        <dbReference type="EMBL" id="NOU92827.1"/>
    </source>
</evidence>
<dbReference type="SMART" id="SM00448">
    <property type="entry name" value="REC"/>
    <property type="match status" value="1"/>
</dbReference>
<dbReference type="SUPFAM" id="SSF46689">
    <property type="entry name" value="Homeodomain-like"/>
    <property type="match status" value="2"/>
</dbReference>
<evidence type="ECO:0000256" key="4">
    <source>
        <dbReference type="ARBA" id="ARBA00023012"/>
    </source>
</evidence>
<accession>A0A972K1I6</accession>
<dbReference type="EMBL" id="WHOD01000022">
    <property type="protein sequence ID" value="NOU92827.1"/>
    <property type="molecule type" value="Genomic_DNA"/>
</dbReference>
<feature type="domain" description="HTH araC/xylS-type" evidence="9">
    <location>
        <begin position="456"/>
        <end position="554"/>
    </location>
</feature>
<dbReference type="InterPro" id="IPR011006">
    <property type="entry name" value="CheY-like_superfamily"/>
</dbReference>
<dbReference type="PANTHER" id="PTHR42713:SF3">
    <property type="entry name" value="TRANSCRIPTIONAL REGULATORY PROTEIN HPTR"/>
    <property type="match status" value="1"/>
</dbReference>
<evidence type="ECO:0000256" key="6">
    <source>
        <dbReference type="ARBA" id="ARBA00023125"/>
    </source>
</evidence>
<dbReference type="GO" id="GO:0000160">
    <property type="term" value="P:phosphorelay signal transduction system"/>
    <property type="evidence" value="ECO:0007669"/>
    <property type="project" value="UniProtKB-KW"/>
</dbReference>
<evidence type="ECO:0000256" key="8">
    <source>
        <dbReference type="PROSITE-ProRule" id="PRU00169"/>
    </source>
</evidence>
<keyword evidence="2" id="KW-0963">Cytoplasm</keyword>
<dbReference type="GO" id="GO:0043565">
    <property type="term" value="F:sequence-specific DNA binding"/>
    <property type="evidence" value="ECO:0007669"/>
    <property type="project" value="InterPro"/>
</dbReference>
<protein>
    <submittedName>
        <fullName evidence="11">Response regulator</fullName>
    </submittedName>
</protein>
<dbReference type="InterPro" id="IPR009057">
    <property type="entry name" value="Homeodomain-like_sf"/>
</dbReference>
<dbReference type="Gene3D" id="1.10.10.60">
    <property type="entry name" value="Homeodomain-like"/>
    <property type="match status" value="2"/>
</dbReference>
<dbReference type="InterPro" id="IPR051552">
    <property type="entry name" value="HptR"/>
</dbReference>
<dbReference type="Pfam" id="PF12833">
    <property type="entry name" value="HTH_18"/>
    <property type="match status" value="1"/>
</dbReference>
<keyword evidence="6" id="KW-0238">DNA-binding</keyword>
<evidence type="ECO:0000256" key="3">
    <source>
        <dbReference type="ARBA" id="ARBA00022553"/>
    </source>
</evidence>
<dbReference type="CDD" id="cd17536">
    <property type="entry name" value="REC_YesN-like"/>
    <property type="match status" value="1"/>
</dbReference>
<name>A0A972K1I6_9BACL</name>
<dbReference type="PROSITE" id="PS01124">
    <property type="entry name" value="HTH_ARAC_FAMILY_2"/>
    <property type="match status" value="1"/>
</dbReference>
<evidence type="ECO:0000256" key="5">
    <source>
        <dbReference type="ARBA" id="ARBA00023015"/>
    </source>
</evidence>